<comment type="caution">
    <text evidence="8">The sequence shown here is derived from an EMBL/GenBank/DDBJ whole genome shotgun (WGS) entry which is preliminary data.</text>
</comment>
<evidence type="ECO:0000259" key="7">
    <source>
        <dbReference type="Pfam" id="PF00361"/>
    </source>
</evidence>
<dbReference type="Pfam" id="PF00361">
    <property type="entry name" value="Proton_antipo_M"/>
    <property type="match status" value="1"/>
</dbReference>
<keyword evidence="4 5" id="KW-0472">Membrane</keyword>
<dbReference type="EMBL" id="BAAAFM010000003">
    <property type="protein sequence ID" value="GAA0210095.1"/>
    <property type="molecule type" value="Genomic_DNA"/>
</dbReference>
<feature type="transmembrane region" description="Helical" evidence="5">
    <location>
        <begin position="104"/>
        <end position="121"/>
    </location>
</feature>
<keyword evidence="5" id="KW-1003">Cell membrane</keyword>
<proteinExistence type="inferred from homology"/>
<keyword evidence="9" id="KW-1185">Reference proteome</keyword>
<evidence type="ECO:0000256" key="2">
    <source>
        <dbReference type="ARBA" id="ARBA00022692"/>
    </source>
</evidence>
<keyword evidence="3 5" id="KW-1133">Transmembrane helix</keyword>
<evidence type="ECO:0000313" key="8">
    <source>
        <dbReference type="EMBL" id="GAA0210095.1"/>
    </source>
</evidence>
<keyword evidence="5" id="KW-0813">Transport</keyword>
<gene>
    <name evidence="5 8" type="primary">nuoN</name>
    <name evidence="8" type="ORF">GCM10009123_16870</name>
</gene>
<keyword evidence="5" id="KW-0830">Ubiquinone</keyword>
<comment type="catalytic activity">
    <reaction evidence="5">
        <text>a quinone + NADH + 5 H(+)(in) = a quinol + NAD(+) + 4 H(+)(out)</text>
        <dbReference type="Rhea" id="RHEA:57888"/>
        <dbReference type="ChEBI" id="CHEBI:15378"/>
        <dbReference type="ChEBI" id="CHEBI:24646"/>
        <dbReference type="ChEBI" id="CHEBI:57540"/>
        <dbReference type="ChEBI" id="CHEBI:57945"/>
        <dbReference type="ChEBI" id="CHEBI:132124"/>
    </reaction>
</comment>
<dbReference type="PANTHER" id="PTHR22773">
    <property type="entry name" value="NADH DEHYDROGENASE"/>
    <property type="match status" value="1"/>
</dbReference>
<evidence type="ECO:0000256" key="5">
    <source>
        <dbReference type="HAMAP-Rule" id="MF_00445"/>
    </source>
</evidence>
<dbReference type="HAMAP" id="MF_00445">
    <property type="entry name" value="NDH1_NuoN_1"/>
    <property type="match status" value="1"/>
</dbReference>
<evidence type="ECO:0000256" key="6">
    <source>
        <dbReference type="RuleBase" id="RU000320"/>
    </source>
</evidence>
<evidence type="ECO:0000256" key="3">
    <source>
        <dbReference type="ARBA" id="ARBA00022989"/>
    </source>
</evidence>
<keyword evidence="5" id="KW-0520">NAD</keyword>
<comment type="function">
    <text evidence="5">NDH-1 shuttles electrons from NADH, via FMN and iron-sulfur (Fe-S) centers, to quinones in the respiratory chain. The immediate electron acceptor for the enzyme in this species is believed to be ubiquinone. Couples the redox reaction to proton translocation (for every two electrons transferred, four hydrogen ions are translocated across the cytoplasmic membrane), and thus conserves the redox energy in a proton gradient.</text>
</comment>
<feature type="transmembrane region" description="Helical" evidence="5">
    <location>
        <begin position="40"/>
        <end position="61"/>
    </location>
</feature>
<evidence type="ECO:0000256" key="1">
    <source>
        <dbReference type="ARBA" id="ARBA00004127"/>
    </source>
</evidence>
<reference evidence="8 9" key="1">
    <citation type="journal article" date="2019" name="Int. J. Syst. Evol. Microbiol.">
        <title>The Global Catalogue of Microorganisms (GCM) 10K type strain sequencing project: providing services to taxonomists for standard genome sequencing and annotation.</title>
        <authorList>
            <consortium name="The Broad Institute Genomics Platform"/>
            <consortium name="The Broad Institute Genome Sequencing Center for Infectious Disease"/>
            <person name="Wu L."/>
            <person name="Ma J."/>
        </authorList>
    </citation>
    <scope>NUCLEOTIDE SEQUENCE [LARGE SCALE GENOMIC DNA]</scope>
    <source>
        <strain evidence="8 9">JCM 16211</strain>
    </source>
</reference>
<accession>A0ABN0T2A0</accession>
<keyword evidence="2 5" id="KW-0812">Transmembrane</keyword>
<feature type="transmembrane region" description="Helical" evidence="5">
    <location>
        <begin position="158"/>
        <end position="181"/>
    </location>
</feature>
<dbReference type="NCBIfam" id="TIGR01770">
    <property type="entry name" value="NDH_I_N"/>
    <property type="match status" value="1"/>
</dbReference>
<feature type="transmembrane region" description="Helical" evidence="5">
    <location>
        <begin position="6"/>
        <end position="28"/>
    </location>
</feature>
<feature type="transmembrane region" description="Helical" evidence="5">
    <location>
        <begin position="402"/>
        <end position="422"/>
    </location>
</feature>
<protein>
    <recommendedName>
        <fullName evidence="5">NADH-quinone oxidoreductase subunit N</fullName>
        <ecNumber evidence="5">7.1.1.-</ecNumber>
    </recommendedName>
    <alternativeName>
        <fullName evidence="5">NADH dehydrogenase I subunit N</fullName>
    </alternativeName>
    <alternativeName>
        <fullName evidence="5">NDH-1 subunit N</fullName>
    </alternativeName>
</protein>
<sequence length="477" mass="52409">MVPYNLMHLLPEIFLLTAGCVILLVDVFSKDLDRNLTYRLSQLALLATAIICMVQFPSVQYHLYERHFILDPMAGIIKISVIFLTMLALLFARPYILPRRILRGEYYLLHLFAVLGMMVLVSGGSLLTLYLGLELLSLSLYALVAMQRHSYRAAEAAVKYFVMGAIASGFLLYGMSLVYGVTQQIHLTDISNYIATNDPNLTLRFGLVFIVVAIGFKFGAVPFQMWVPDVYDGAPTSTTAFLSSAPKVAAFGFMVRIFAYGFIGALVDWQGLLIILACLSMLIGNIVALVQNNLKRLLAYSAIAHMGYFLLGALTGTAEGFAASFFYILAYSIMSLGGFGCLIYLGKGVEDVKSLDQLKGLGRSNPWGGLLISVLFLSMAGLPPFIGFWAKLEVFLAVLNAGFVWLAVFAAVMSIIGLFYYLKVVKVIFFDESEKEDKIVAVRGLRLGLGITSLSVVALGLFPGKLMQLCAQAFEYL</sequence>
<dbReference type="InterPro" id="IPR001750">
    <property type="entry name" value="ND/Mrp_TM"/>
</dbReference>
<dbReference type="Proteomes" id="UP001501221">
    <property type="component" value="Unassembled WGS sequence"/>
</dbReference>
<keyword evidence="5" id="KW-1278">Translocase</keyword>
<feature type="transmembrane region" description="Helical" evidence="5">
    <location>
        <begin position="297"/>
        <end position="318"/>
    </location>
</feature>
<dbReference type="EC" id="7.1.1.-" evidence="5"/>
<dbReference type="InterPro" id="IPR010096">
    <property type="entry name" value="NADH-Q_OxRdtase_suN/2"/>
</dbReference>
<comment type="subcellular location">
    <subcellularLocation>
        <location evidence="5">Cell membrane</location>
        <topology evidence="5">Multi-pass membrane protein</topology>
    </subcellularLocation>
    <subcellularLocation>
        <location evidence="1">Endomembrane system</location>
        <topology evidence="1">Multi-pass membrane protein</topology>
    </subcellularLocation>
    <subcellularLocation>
        <location evidence="6">Membrane</location>
        <topology evidence="6">Multi-pass membrane protein</topology>
    </subcellularLocation>
</comment>
<dbReference type="NCBIfam" id="NF004442">
    <property type="entry name" value="PRK05777.1-5"/>
    <property type="match status" value="1"/>
</dbReference>
<feature type="domain" description="NADH:quinone oxidoreductase/Mrp antiporter transmembrane" evidence="7">
    <location>
        <begin position="125"/>
        <end position="416"/>
    </location>
</feature>
<evidence type="ECO:0000313" key="9">
    <source>
        <dbReference type="Proteomes" id="UP001501221"/>
    </source>
</evidence>
<feature type="transmembrane region" description="Helical" evidence="5">
    <location>
        <begin position="73"/>
        <end position="92"/>
    </location>
</feature>
<comment type="similarity">
    <text evidence="5">Belongs to the complex I subunit 2 family.</text>
</comment>
<organism evidence="8 9">
    <name type="scientific">Kangiella japonica</name>
    <dbReference type="NCBI Taxonomy" id="647384"/>
    <lineage>
        <taxon>Bacteria</taxon>
        <taxon>Pseudomonadati</taxon>
        <taxon>Pseudomonadota</taxon>
        <taxon>Gammaproteobacteria</taxon>
        <taxon>Kangiellales</taxon>
        <taxon>Kangiellaceae</taxon>
        <taxon>Kangiella</taxon>
    </lineage>
</organism>
<dbReference type="RefSeq" id="WP_343989164.1">
    <property type="nucleotide sequence ID" value="NZ_BAAAFM010000003.1"/>
</dbReference>
<feature type="transmembrane region" description="Helical" evidence="5">
    <location>
        <begin position="272"/>
        <end position="290"/>
    </location>
</feature>
<evidence type="ECO:0000256" key="4">
    <source>
        <dbReference type="ARBA" id="ARBA00023136"/>
    </source>
</evidence>
<feature type="transmembrane region" description="Helical" evidence="5">
    <location>
        <begin position="367"/>
        <end position="390"/>
    </location>
</feature>
<feature type="transmembrane region" description="Helical" evidence="5">
    <location>
        <begin position="443"/>
        <end position="462"/>
    </location>
</feature>
<keyword evidence="5" id="KW-0874">Quinone</keyword>
<comment type="subunit">
    <text evidence="5">NDH-1 is composed of 14 different subunits. Subunits NuoA, H, J, K, L, M, N constitute the membrane sector of the complex.</text>
</comment>
<feature type="transmembrane region" description="Helical" evidence="5">
    <location>
        <begin position="324"/>
        <end position="346"/>
    </location>
</feature>
<feature type="transmembrane region" description="Helical" evidence="5">
    <location>
        <begin position="201"/>
        <end position="227"/>
    </location>
</feature>
<name>A0ABN0T2A0_9GAMM</name>